<dbReference type="Proteomes" id="UP001500967">
    <property type="component" value="Unassembled WGS sequence"/>
</dbReference>
<evidence type="ECO:0000313" key="4">
    <source>
        <dbReference type="EMBL" id="GAA0236783.1"/>
    </source>
</evidence>
<dbReference type="InterPro" id="IPR002104">
    <property type="entry name" value="Integrase_catalytic"/>
</dbReference>
<name>A0ABP3DR00_9ACTN</name>
<accession>A0ABP3DR00</accession>
<dbReference type="RefSeq" id="WP_425558135.1">
    <property type="nucleotide sequence ID" value="NZ_BAAAGX010000009.1"/>
</dbReference>
<proteinExistence type="predicted"/>
<evidence type="ECO:0000259" key="3">
    <source>
        <dbReference type="PROSITE" id="PS51898"/>
    </source>
</evidence>
<feature type="domain" description="Tyr recombinase" evidence="3">
    <location>
        <begin position="1"/>
        <end position="87"/>
    </location>
</feature>
<comment type="caution">
    <text evidence="4">The sequence shown here is derived from an EMBL/GenBank/DDBJ whole genome shotgun (WGS) entry which is preliminary data.</text>
</comment>
<feature type="region of interest" description="Disordered" evidence="2">
    <location>
        <begin position="107"/>
        <end position="154"/>
    </location>
</feature>
<dbReference type="Gene3D" id="1.10.443.10">
    <property type="entry name" value="Intergrase catalytic core"/>
    <property type="match status" value="1"/>
</dbReference>
<protein>
    <recommendedName>
        <fullName evidence="3">Tyr recombinase domain-containing protein</fullName>
    </recommendedName>
</protein>
<dbReference type="PROSITE" id="PS51898">
    <property type="entry name" value="TYR_RECOMBINASE"/>
    <property type="match status" value="1"/>
</dbReference>
<reference evidence="5" key="1">
    <citation type="journal article" date="2019" name="Int. J. Syst. Evol. Microbiol.">
        <title>The Global Catalogue of Microorganisms (GCM) 10K type strain sequencing project: providing services to taxonomists for standard genome sequencing and annotation.</title>
        <authorList>
            <consortium name="The Broad Institute Genomics Platform"/>
            <consortium name="The Broad Institute Genome Sequencing Center for Infectious Disease"/>
            <person name="Wu L."/>
            <person name="Ma J."/>
        </authorList>
    </citation>
    <scope>NUCLEOTIDE SEQUENCE [LARGE SCALE GENOMIC DNA]</scope>
    <source>
        <strain evidence="5">JCM 10425</strain>
    </source>
</reference>
<evidence type="ECO:0000313" key="5">
    <source>
        <dbReference type="Proteomes" id="UP001500967"/>
    </source>
</evidence>
<keyword evidence="1" id="KW-0233">DNA recombination</keyword>
<evidence type="ECO:0000256" key="1">
    <source>
        <dbReference type="ARBA" id="ARBA00023172"/>
    </source>
</evidence>
<dbReference type="InterPro" id="IPR011010">
    <property type="entry name" value="DNA_brk_join_enz"/>
</dbReference>
<evidence type="ECO:0000256" key="2">
    <source>
        <dbReference type="SAM" id="MobiDB-lite"/>
    </source>
</evidence>
<keyword evidence="5" id="KW-1185">Reference proteome</keyword>
<dbReference type="Pfam" id="PF00589">
    <property type="entry name" value="Phage_integrase"/>
    <property type="match status" value="1"/>
</dbReference>
<dbReference type="EMBL" id="BAAAGX010000009">
    <property type="protein sequence ID" value="GAA0236783.1"/>
    <property type="molecule type" value="Genomic_DNA"/>
</dbReference>
<organism evidence="4 5">
    <name type="scientific">Cryptosporangium japonicum</name>
    <dbReference type="NCBI Taxonomy" id="80872"/>
    <lineage>
        <taxon>Bacteria</taxon>
        <taxon>Bacillati</taxon>
        <taxon>Actinomycetota</taxon>
        <taxon>Actinomycetes</taxon>
        <taxon>Cryptosporangiales</taxon>
        <taxon>Cryptosporangiaceae</taxon>
        <taxon>Cryptosporangium</taxon>
    </lineage>
</organism>
<sequence>MGCSPRSIRRLLRPSTVTYWFRRLWKDVGLPPVRLHDLRHGAASLAHCAGAYLKAIQDQLGHASIVLTADTYTSVLPPAQHDSAAATAALVLDAARRLRGDVTAANRRRRARANARNRQALESANSQVSGSHRLSGPQATGRKKRATGEHAVSA</sequence>
<feature type="compositionally biased region" description="Polar residues" evidence="2">
    <location>
        <begin position="120"/>
        <end position="132"/>
    </location>
</feature>
<dbReference type="SUPFAM" id="SSF56349">
    <property type="entry name" value="DNA breaking-rejoining enzymes"/>
    <property type="match status" value="1"/>
</dbReference>
<gene>
    <name evidence="4" type="ORF">GCM10009539_22600</name>
</gene>
<dbReference type="InterPro" id="IPR013762">
    <property type="entry name" value="Integrase-like_cat_sf"/>
</dbReference>